<name>A0A4R2BHK9_9BACI</name>
<comment type="caution">
    <text evidence="1">The sequence shown here is derived from an EMBL/GenBank/DDBJ whole genome shotgun (WGS) entry which is preliminary data.</text>
</comment>
<reference evidence="1 2" key="1">
    <citation type="journal article" date="2015" name="Stand. Genomic Sci.">
        <title>Genomic Encyclopedia of Bacterial and Archaeal Type Strains, Phase III: the genomes of soil and plant-associated and newly described type strains.</title>
        <authorList>
            <person name="Whitman W.B."/>
            <person name="Woyke T."/>
            <person name="Klenk H.P."/>
            <person name="Zhou Y."/>
            <person name="Lilburn T.G."/>
            <person name="Beck B.J."/>
            <person name="De Vos P."/>
            <person name="Vandamme P."/>
            <person name="Eisen J.A."/>
            <person name="Garrity G."/>
            <person name="Hugenholtz P."/>
            <person name="Kyrpides N.C."/>
        </authorList>
    </citation>
    <scope>NUCLEOTIDE SEQUENCE [LARGE SCALE GENOMIC DNA]</scope>
    <source>
        <strain evidence="1 2">CV53</strain>
    </source>
</reference>
<dbReference type="RefSeq" id="WP_132005329.1">
    <property type="nucleotide sequence ID" value="NZ_JABUHM010000003.1"/>
</dbReference>
<dbReference type="Proteomes" id="UP000295689">
    <property type="component" value="Unassembled WGS sequence"/>
</dbReference>
<accession>A0A4R2BHK9</accession>
<keyword evidence="2" id="KW-1185">Reference proteome</keyword>
<proteinExistence type="predicted"/>
<organism evidence="1 2">
    <name type="scientific">Mesobacillus foraminis</name>
    <dbReference type="NCBI Taxonomy" id="279826"/>
    <lineage>
        <taxon>Bacteria</taxon>
        <taxon>Bacillati</taxon>
        <taxon>Bacillota</taxon>
        <taxon>Bacilli</taxon>
        <taxon>Bacillales</taxon>
        <taxon>Bacillaceae</taxon>
        <taxon>Mesobacillus</taxon>
    </lineage>
</organism>
<dbReference type="AlphaFoldDB" id="A0A4R2BHK9"/>
<dbReference type="EMBL" id="SLVV01000005">
    <property type="protein sequence ID" value="TCN25509.1"/>
    <property type="molecule type" value="Genomic_DNA"/>
</dbReference>
<evidence type="ECO:0000313" key="2">
    <source>
        <dbReference type="Proteomes" id="UP000295689"/>
    </source>
</evidence>
<gene>
    <name evidence="1" type="ORF">EV146_105166</name>
</gene>
<sequence length="106" mass="12396">MKDVRLKIDLDGEQQIVIGYGIGNNILYICEDNLVWLVPSTIKQNEFYEINKRVINLGRVQKRITNPTQYLNTISNMLQSITLFDYLVDESFAFNVDFDFNLTKEI</sequence>
<protein>
    <submittedName>
        <fullName evidence="1">Uncharacterized protein</fullName>
    </submittedName>
</protein>
<evidence type="ECO:0000313" key="1">
    <source>
        <dbReference type="EMBL" id="TCN25509.1"/>
    </source>
</evidence>